<gene>
    <name evidence="7" type="ORF">C8A01DRAFT_21469</name>
</gene>
<accession>A0AAN6P887</accession>
<feature type="compositionally biased region" description="Basic and acidic residues" evidence="6">
    <location>
        <begin position="113"/>
        <end position="176"/>
    </location>
</feature>
<evidence type="ECO:0000256" key="3">
    <source>
        <dbReference type="ARBA" id="ARBA00022737"/>
    </source>
</evidence>
<keyword evidence="8" id="KW-1185">Reference proteome</keyword>
<dbReference type="InterPro" id="IPR038753">
    <property type="entry name" value="NFKBIL1"/>
</dbReference>
<sequence>MGVPNPDVIFNLMNPDRGYDTCTGEACTYGRRCRRRVASARMASARSLLYKLTTEDPTMASKSADLKAAAELTLCYQHTGQILELMREWRARLLLYAASAAGSSTNTGGQSSQKERAEKQRTEEETRRKQDKKRREEKARREEEQARREKEKAEADERKARQKAEERRKKQQRAEESSGNQQQKSQRRAEEREAEKQEWADAWRRYCNGWMLLETGKTQATPSEIPWPVKSGSWQDVSESSVRYFFCKAVPVHLADHQGEEMYRTICNENKRWHTDKITCRFGPGILKGPYGDAMSMIAKLMVQVRIKAKMARGKQRL</sequence>
<evidence type="ECO:0000256" key="5">
    <source>
        <dbReference type="ARBA" id="ARBA00023242"/>
    </source>
</evidence>
<dbReference type="PANTHER" id="PTHR15263">
    <property type="entry name" value="I-KAPPA-B-LIKE PROTEIN IKBL"/>
    <property type="match status" value="1"/>
</dbReference>
<comment type="subcellular location">
    <subcellularLocation>
        <location evidence="1">Nucleus</location>
    </subcellularLocation>
</comment>
<protein>
    <submittedName>
        <fullName evidence="7">Reticulocyte-binding protein 2 like protein a protein</fullName>
    </submittedName>
</protein>
<evidence type="ECO:0000313" key="7">
    <source>
        <dbReference type="EMBL" id="KAK4031292.1"/>
    </source>
</evidence>
<keyword evidence="2" id="KW-0597">Phosphoprotein</keyword>
<reference evidence="8" key="1">
    <citation type="journal article" date="2023" name="Mol. Phylogenet. Evol.">
        <title>Genome-scale phylogeny and comparative genomics of the fungal order Sordariales.</title>
        <authorList>
            <person name="Hensen N."/>
            <person name="Bonometti L."/>
            <person name="Westerberg I."/>
            <person name="Brannstrom I.O."/>
            <person name="Guillou S."/>
            <person name="Cros-Aarteil S."/>
            <person name="Calhoun S."/>
            <person name="Haridas S."/>
            <person name="Kuo A."/>
            <person name="Mondo S."/>
            <person name="Pangilinan J."/>
            <person name="Riley R."/>
            <person name="LaButti K."/>
            <person name="Andreopoulos B."/>
            <person name="Lipzen A."/>
            <person name="Chen C."/>
            <person name="Yan M."/>
            <person name="Daum C."/>
            <person name="Ng V."/>
            <person name="Clum A."/>
            <person name="Steindorff A."/>
            <person name="Ohm R.A."/>
            <person name="Martin F."/>
            <person name="Silar P."/>
            <person name="Natvig D.O."/>
            <person name="Lalanne C."/>
            <person name="Gautier V."/>
            <person name="Ament-Velasquez S.L."/>
            <person name="Kruys A."/>
            <person name="Hutchinson M.I."/>
            <person name="Powell A.J."/>
            <person name="Barry K."/>
            <person name="Miller A.N."/>
            <person name="Grigoriev I.V."/>
            <person name="Debuchy R."/>
            <person name="Gladieux P."/>
            <person name="Hiltunen Thoren M."/>
            <person name="Johannesson H."/>
        </authorList>
    </citation>
    <scope>NUCLEOTIDE SEQUENCE [LARGE SCALE GENOMIC DNA]</scope>
    <source>
        <strain evidence="8">CBS 284.82</strain>
    </source>
</reference>
<keyword evidence="4" id="KW-0040">ANK repeat</keyword>
<keyword evidence="3" id="KW-0677">Repeat</keyword>
<evidence type="ECO:0000256" key="6">
    <source>
        <dbReference type="SAM" id="MobiDB-lite"/>
    </source>
</evidence>
<proteinExistence type="predicted"/>
<keyword evidence="5" id="KW-0539">Nucleus</keyword>
<name>A0AAN6P887_9PEZI</name>
<evidence type="ECO:0000256" key="2">
    <source>
        <dbReference type="ARBA" id="ARBA00022553"/>
    </source>
</evidence>
<dbReference type="EMBL" id="MU854897">
    <property type="protein sequence ID" value="KAK4031292.1"/>
    <property type="molecule type" value="Genomic_DNA"/>
</dbReference>
<evidence type="ECO:0000256" key="4">
    <source>
        <dbReference type="ARBA" id="ARBA00023043"/>
    </source>
</evidence>
<organism evidence="7 8">
    <name type="scientific">Parachaetomium inaequale</name>
    <dbReference type="NCBI Taxonomy" id="2588326"/>
    <lineage>
        <taxon>Eukaryota</taxon>
        <taxon>Fungi</taxon>
        <taxon>Dikarya</taxon>
        <taxon>Ascomycota</taxon>
        <taxon>Pezizomycotina</taxon>
        <taxon>Sordariomycetes</taxon>
        <taxon>Sordariomycetidae</taxon>
        <taxon>Sordariales</taxon>
        <taxon>Chaetomiaceae</taxon>
        <taxon>Parachaetomium</taxon>
    </lineage>
</organism>
<dbReference type="GO" id="GO:0043124">
    <property type="term" value="P:negative regulation of canonical NF-kappaB signal transduction"/>
    <property type="evidence" value="ECO:0007669"/>
    <property type="project" value="InterPro"/>
</dbReference>
<evidence type="ECO:0000313" key="8">
    <source>
        <dbReference type="Proteomes" id="UP001303115"/>
    </source>
</evidence>
<feature type="compositionally biased region" description="Low complexity" evidence="6">
    <location>
        <begin position="101"/>
        <end position="112"/>
    </location>
</feature>
<evidence type="ECO:0000256" key="1">
    <source>
        <dbReference type="ARBA" id="ARBA00004123"/>
    </source>
</evidence>
<dbReference type="GO" id="GO:0005634">
    <property type="term" value="C:nucleus"/>
    <property type="evidence" value="ECO:0007669"/>
    <property type="project" value="UniProtKB-SubCell"/>
</dbReference>
<dbReference type="AlphaFoldDB" id="A0AAN6P887"/>
<dbReference type="PANTHER" id="PTHR15263:SF1">
    <property type="entry name" value="NF-KAPPA-B INHIBITOR-LIKE PROTEIN 1"/>
    <property type="match status" value="1"/>
</dbReference>
<dbReference type="Proteomes" id="UP001303115">
    <property type="component" value="Unassembled WGS sequence"/>
</dbReference>
<feature type="region of interest" description="Disordered" evidence="6">
    <location>
        <begin position="101"/>
        <end position="194"/>
    </location>
</feature>
<comment type="caution">
    <text evidence="7">The sequence shown here is derived from an EMBL/GenBank/DDBJ whole genome shotgun (WGS) entry which is preliminary data.</text>
</comment>